<dbReference type="Proteomes" id="UP000261620">
    <property type="component" value="Unplaced"/>
</dbReference>
<dbReference type="OMA" id="CIHIWEE"/>
<evidence type="ECO:0000313" key="8">
    <source>
        <dbReference type="Ensembl" id="ENSMMOP00000024017.1"/>
    </source>
</evidence>
<evidence type="ECO:0000256" key="7">
    <source>
        <dbReference type="SAM" id="Phobius"/>
    </source>
</evidence>
<evidence type="ECO:0000256" key="6">
    <source>
        <dbReference type="ARBA" id="ARBA00038193"/>
    </source>
</evidence>
<protein>
    <submittedName>
        <fullName evidence="8">Uncharacterized protein</fullName>
    </submittedName>
</protein>
<dbReference type="Pfam" id="PF07690">
    <property type="entry name" value="MFS_1"/>
    <property type="match status" value="1"/>
</dbReference>
<dbReference type="SUPFAM" id="SSF103473">
    <property type="entry name" value="MFS general substrate transporter"/>
    <property type="match status" value="1"/>
</dbReference>
<dbReference type="PANTHER" id="PTHR19432">
    <property type="entry name" value="SUGAR TRANSPORTER"/>
    <property type="match status" value="1"/>
</dbReference>
<evidence type="ECO:0000256" key="5">
    <source>
        <dbReference type="ARBA" id="ARBA00023136"/>
    </source>
</evidence>
<dbReference type="InterPro" id="IPR011701">
    <property type="entry name" value="MFS"/>
</dbReference>
<feature type="transmembrane region" description="Helical" evidence="7">
    <location>
        <begin position="358"/>
        <end position="377"/>
    </location>
</feature>
<keyword evidence="2" id="KW-0813">Transport</keyword>
<evidence type="ECO:0000256" key="1">
    <source>
        <dbReference type="ARBA" id="ARBA00004141"/>
    </source>
</evidence>
<feature type="transmembrane region" description="Helical" evidence="7">
    <location>
        <begin position="49"/>
        <end position="67"/>
    </location>
</feature>
<feature type="transmembrane region" description="Helical" evidence="7">
    <location>
        <begin position="204"/>
        <end position="224"/>
    </location>
</feature>
<comment type="subcellular location">
    <subcellularLocation>
        <location evidence="1">Membrane</location>
        <topology evidence="1">Multi-pass membrane protein</topology>
    </subcellularLocation>
</comment>
<dbReference type="AlphaFoldDB" id="A0A3Q4BRZ1"/>
<dbReference type="PANTHER" id="PTHR19432:SF7">
    <property type="entry name" value="SOLUTE CARRIER FAMILY 45 MEMBER 4"/>
    <property type="match status" value="1"/>
</dbReference>
<evidence type="ECO:0000313" key="9">
    <source>
        <dbReference type="Proteomes" id="UP000261620"/>
    </source>
</evidence>
<feature type="transmembrane region" description="Helical" evidence="7">
    <location>
        <begin position="460"/>
        <end position="482"/>
    </location>
</feature>
<feature type="transmembrane region" description="Helical" evidence="7">
    <location>
        <begin position="286"/>
        <end position="307"/>
    </location>
</feature>
<feature type="transmembrane region" description="Helical" evidence="7">
    <location>
        <begin position="166"/>
        <end position="184"/>
    </location>
</feature>
<accession>A0A3Q4BRZ1</accession>
<dbReference type="Gene3D" id="1.20.1250.20">
    <property type="entry name" value="MFS general substrate transporter like domains"/>
    <property type="match status" value="1"/>
</dbReference>
<keyword evidence="9" id="KW-1185">Reference proteome</keyword>
<dbReference type="GO" id="GO:0008506">
    <property type="term" value="F:sucrose:proton symporter activity"/>
    <property type="evidence" value="ECO:0007669"/>
    <property type="project" value="TreeGrafter"/>
</dbReference>
<feature type="transmembrane region" description="Helical" evidence="7">
    <location>
        <begin position="107"/>
        <end position="140"/>
    </location>
</feature>
<dbReference type="GO" id="GO:0016020">
    <property type="term" value="C:membrane"/>
    <property type="evidence" value="ECO:0007669"/>
    <property type="project" value="UniProtKB-SubCell"/>
</dbReference>
<feature type="transmembrane region" description="Helical" evidence="7">
    <location>
        <begin position="426"/>
        <end position="448"/>
    </location>
</feature>
<feature type="transmembrane region" description="Helical" evidence="7">
    <location>
        <begin position="383"/>
        <end position="405"/>
    </location>
</feature>
<keyword evidence="5 7" id="KW-0472">Membrane</keyword>
<dbReference type="Ensembl" id="ENSMMOT00000024418.1">
    <property type="protein sequence ID" value="ENSMMOP00000024017.1"/>
    <property type="gene ID" value="ENSMMOG00000018275.1"/>
</dbReference>
<name>A0A3Q4BRZ1_MOLML</name>
<evidence type="ECO:0000256" key="2">
    <source>
        <dbReference type="ARBA" id="ARBA00022448"/>
    </source>
</evidence>
<reference evidence="8" key="1">
    <citation type="submission" date="2025-08" db="UniProtKB">
        <authorList>
            <consortium name="Ensembl"/>
        </authorList>
    </citation>
    <scope>IDENTIFICATION</scope>
</reference>
<dbReference type="PROSITE" id="PS51257">
    <property type="entry name" value="PROKAR_LIPOPROTEIN"/>
    <property type="match status" value="1"/>
</dbReference>
<reference evidence="8" key="2">
    <citation type="submission" date="2025-09" db="UniProtKB">
        <authorList>
            <consortium name="Ensembl"/>
        </authorList>
    </citation>
    <scope>IDENTIFICATION</scope>
</reference>
<evidence type="ECO:0000256" key="3">
    <source>
        <dbReference type="ARBA" id="ARBA00022692"/>
    </source>
</evidence>
<proteinExistence type="inferred from homology"/>
<sequence>MHKHTGTIGQLSGAACIHIWEELASEGSIEGISLKRWVMHGAVMFGREFCYAMETALVTPVLLQIGLPEQYYSLTWFLSPVLGLMFTPLIGSASDRCTLRWGRRRPFIVALCIGTLIGVALFLNGSLIGIVLTVLGVVVLDFCADATEGPIRAYLLDVADTEEQDMLVHLLTCAGLGGAVGYALGGLDWTDTFLGAAFKSQEQILFFFAAILFSVSVVLHLLSIEEAQYSPQNDRLDQVQFSKKNNNRVKHFGFSFNNHQTHAPSSRVETTVQLLWLSMLKMPPELLRLCICHLLTWFSIIAEAVFFTDFMGQVIYHGDPTAPPNSTLLENYHKGVQMGCWGLVIYRYNKKKNRYEQLLSNYFSCFPSIGTAVMAIFPNVYVAMVMISSMGIISMSISYCPYALLGQYHEIKEYIQHSPGNSRRGFGIDCAILSCQVYISQILVASALGAVMKAVGTVRVIPMVASGGSLLGFFSACFLVIYPTPNNQ</sequence>
<keyword evidence="4 7" id="KW-1133">Transmembrane helix</keyword>
<dbReference type="CDD" id="cd17313">
    <property type="entry name" value="MFS_SLC45_SUC"/>
    <property type="match status" value="1"/>
</dbReference>
<organism evidence="8 9">
    <name type="scientific">Mola mola</name>
    <name type="common">Ocean sunfish</name>
    <name type="synonym">Tetraodon mola</name>
    <dbReference type="NCBI Taxonomy" id="94237"/>
    <lineage>
        <taxon>Eukaryota</taxon>
        <taxon>Metazoa</taxon>
        <taxon>Chordata</taxon>
        <taxon>Craniata</taxon>
        <taxon>Vertebrata</taxon>
        <taxon>Euteleostomi</taxon>
        <taxon>Actinopterygii</taxon>
        <taxon>Neopterygii</taxon>
        <taxon>Teleostei</taxon>
        <taxon>Neoteleostei</taxon>
        <taxon>Acanthomorphata</taxon>
        <taxon>Eupercaria</taxon>
        <taxon>Tetraodontiformes</taxon>
        <taxon>Molidae</taxon>
        <taxon>Mola</taxon>
    </lineage>
</organism>
<comment type="similarity">
    <text evidence="6">Belongs to the glycoside-pentoside-hexuronide (GPH) cation symporter transporter (TC 2.A.2) family.</text>
</comment>
<evidence type="ECO:0000256" key="4">
    <source>
        <dbReference type="ARBA" id="ARBA00022989"/>
    </source>
</evidence>
<feature type="transmembrane region" description="Helical" evidence="7">
    <location>
        <begin position="73"/>
        <end position="95"/>
    </location>
</feature>
<keyword evidence="3 7" id="KW-0812">Transmembrane</keyword>
<dbReference type="InterPro" id="IPR036259">
    <property type="entry name" value="MFS_trans_sf"/>
</dbReference>